<name>A0A6L2L6F0_TANCI</name>
<sequence>MDDAKEMWETIKSRFGCNDESKKMQKYLLKQQFEGFSMSTLEGLHKGYDRFQTLLSQLEIYGAGVSHEDANQKFLSAPQLDYDDLEQINNDHMEEMDLKWQMTMTFMRIKKFYKRTGRKSQFDTEDPVGFDKTKVECFNCHKIRHFARDCRAKGNQDSKRRDVGYNGNKTRDNDAHNYAMMAYSSSNSDSDNESVFMNKASDLEDTSVNDRYAAGMHAVPLP</sequence>
<keyword evidence="1" id="KW-0863">Zinc-finger</keyword>
<evidence type="ECO:0000313" key="3">
    <source>
        <dbReference type="EMBL" id="GEU56242.1"/>
    </source>
</evidence>
<organism evidence="3">
    <name type="scientific">Tanacetum cinerariifolium</name>
    <name type="common">Dalmatian daisy</name>
    <name type="synonym">Chrysanthemum cinerariifolium</name>
    <dbReference type="NCBI Taxonomy" id="118510"/>
    <lineage>
        <taxon>Eukaryota</taxon>
        <taxon>Viridiplantae</taxon>
        <taxon>Streptophyta</taxon>
        <taxon>Embryophyta</taxon>
        <taxon>Tracheophyta</taxon>
        <taxon>Spermatophyta</taxon>
        <taxon>Magnoliopsida</taxon>
        <taxon>eudicotyledons</taxon>
        <taxon>Gunneridae</taxon>
        <taxon>Pentapetalae</taxon>
        <taxon>asterids</taxon>
        <taxon>campanulids</taxon>
        <taxon>Asterales</taxon>
        <taxon>Asteraceae</taxon>
        <taxon>Asteroideae</taxon>
        <taxon>Anthemideae</taxon>
        <taxon>Anthemidinae</taxon>
        <taxon>Tanacetum</taxon>
    </lineage>
</organism>
<protein>
    <submittedName>
        <fullName evidence="3">Ribonuclease H-like domain-containing protein</fullName>
    </submittedName>
</protein>
<dbReference type="SMART" id="SM00343">
    <property type="entry name" value="ZnF_C2HC"/>
    <property type="match status" value="1"/>
</dbReference>
<reference evidence="3" key="1">
    <citation type="journal article" date="2019" name="Sci. Rep.">
        <title>Draft genome of Tanacetum cinerariifolium, the natural source of mosquito coil.</title>
        <authorList>
            <person name="Yamashiro T."/>
            <person name="Shiraishi A."/>
            <person name="Satake H."/>
            <person name="Nakayama K."/>
        </authorList>
    </citation>
    <scope>NUCLEOTIDE SEQUENCE</scope>
</reference>
<dbReference type="InterPro" id="IPR036875">
    <property type="entry name" value="Znf_CCHC_sf"/>
</dbReference>
<dbReference type="AlphaFoldDB" id="A0A6L2L6F0"/>
<comment type="caution">
    <text evidence="3">The sequence shown here is derived from an EMBL/GenBank/DDBJ whole genome shotgun (WGS) entry which is preliminary data.</text>
</comment>
<dbReference type="Pfam" id="PF14223">
    <property type="entry name" value="Retrotran_gag_2"/>
    <property type="match status" value="1"/>
</dbReference>
<accession>A0A6L2L6F0</accession>
<evidence type="ECO:0000256" key="1">
    <source>
        <dbReference type="PROSITE-ProRule" id="PRU00047"/>
    </source>
</evidence>
<evidence type="ECO:0000259" key="2">
    <source>
        <dbReference type="PROSITE" id="PS50158"/>
    </source>
</evidence>
<feature type="domain" description="CCHC-type" evidence="2">
    <location>
        <begin position="137"/>
        <end position="151"/>
    </location>
</feature>
<dbReference type="PROSITE" id="PS50158">
    <property type="entry name" value="ZF_CCHC"/>
    <property type="match status" value="1"/>
</dbReference>
<dbReference type="GO" id="GO:0008270">
    <property type="term" value="F:zinc ion binding"/>
    <property type="evidence" value="ECO:0007669"/>
    <property type="project" value="UniProtKB-KW"/>
</dbReference>
<keyword evidence="1" id="KW-0862">Zinc</keyword>
<dbReference type="Gene3D" id="4.10.60.10">
    <property type="entry name" value="Zinc finger, CCHC-type"/>
    <property type="match status" value="1"/>
</dbReference>
<dbReference type="SUPFAM" id="SSF57756">
    <property type="entry name" value="Retrovirus zinc finger-like domains"/>
    <property type="match status" value="1"/>
</dbReference>
<keyword evidence="1" id="KW-0479">Metal-binding</keyword>
<gene>
    <name evidence="3" type="ORF">Tci_028220</name>
</gene>
<dbReference type="GO" id="GO:0003676">
    <property type="term" value="F:nucleic acid binding"/>
    <property type="evidence" value="ECO:0007669"/>
    <property type="project" value="InterPro"/>
</dbReference>
<dbReference type="EMBL" id="BKCJ010003629">
    <property type="protein sequence ID" value="GEU56242.1"/>
    <property type="molecule type" value="Genomic_DNA"/>
</dbReference>
<proteinExistence type="predicted"/>
<dbReference type="InterPro" id="IPR001878">
    <property type="entry name" value="Znf_CCHC"/>
</dbReference>